<name>A0A840AVA3_9HYPH</name>
<dbReference type="InterPro" id="IPR027417">
    <property type="entry name" value="P-loop_NTPase"/>
</dbReference>
<gene>
    <name evidence="2" type="ORF">GGR25_004162</name>
</gene>
<reference evidence="2 3" key="1">
    <citation type="submission" date="2020-08" db="EMBL/GenBank/DDBJ databases">
        <title>Genomic Encyclopedia of Type Strains, Phase IV (KMG-IV): sequencing the most valuable type-strain genomes for metagenomic binning, comparative biology and taxonomic classification.</title>
        <authorList>
            <person name="Goeker M."/>
        </authorList>
    </citation>
    <scope>NUCLEOTIDE SEQUENCE [LARGE SCALE GENOMIC DNA]</scope>
    <source>
        <strain evidence="2 3">DSM 25966</strain>
    </source>
</reference>
<keyword evidence="3" id="KW-1185">Reference proteome</keyword>
<evidence type="ECO:0000313" key="3">
    <source>
        <dbReference type="Proteomes" id="UP000553963"/>
    </source>
</evidence>
<feature type="domain" description="NadR/Ttd14 AAA" evidence="1">
    <location>
        <begin position="13"/>
        <end position="176"/>
    </location>
</feature>
<comment type="caution">
    <text evidence="2">The sequence shown here is derived from an EMBL/GenBank/DDBJ whole genome shotgun (WGS) entry which is preliminary data.</text>
</comment>
<dbReference type="Proteomes" id="UP000553963">
    <property type="component" value="Unassembled WGS sequence"/>
</dbReference>
<dbReference type="InterPro" id="IPR038727">
    <property type="entry name" value="NadR/Ttd14_AAA_dom"/>
</dbReference>
<dbReference type="Pfam" id="PF13521">
    <property type="entry name" value="AAA_28"/>
    <property type="match status" value="1"/>
</dbReference>
<dbReference type="SUPFAM" id="SSF52540">
    <property type="entry name" value="P-loop containing nucleoside triphosphate hydrolases"/>
    <property type="match status" value="1"/>
</dbReference>
<proteinExistence type="predicted"/>
<dbReference type="EMBL" id="JACIDS010000005">
    <property type="protein sequence ID" value="MBB3933098.1"/>
    <property type="molecule type" value="Genomic_DNA"/>
</dbReference>
<dbReference type="PROSITE" id="PS51257">
    <property type="entry name" value="PROKAR_LIPOPROTEIN"/>
    <property type="match status" value="1"/>
</dbReference>
<dbReference type="AlphaFoldDB" id="A0A840AVA3"/>
<accession>A0A840AVA3</accession>
<evidence type="ECO:0000313" key="2">
    <source>
        <dbReference type="EMBL" id="MBB3933098.1"/>
    </source>
</evidence>
<dbReference type="RefSeq" id="WP_183400742.1">
    <property type="nucleotide sequence ID" value="NZ_JACIDS010000005.1"/>
</dbReference>
<evidence type="ECO:0000259" key="1">
    <source>
        <dbReference type="Pfam" id="PF13521"/>
    </source>
</evidence>
<dbReference type="Gene3D" id="3.40.50.300">
    <property type="entry name" value="P-loop containing nucleotide triphosphate hydrolases"/>
    <property type="match status" value="1"/>
</dbReference>
<sequence length="190" mass="20341">MIDKTARPATAPVLLTGCSGGGKSTLLAALARRGYATFEEAGRQIVREETASGGRGLPWLDMDRFVDLMLARASAQFAAARAVPGPAFLDRGVIEAFAWYRRTGRTVPAPVEAAARTLRYGDPVFLAPPWPEIFAGDAERRHDLSAATAEFEAIVAALAELGYRTVELPRIDVEARADFVLAAIRASATP</sequence>
<organism evidence="2 3">
    <name type="scientific">Kaistia hirudinis</name>
    <dbReference type="NCBI Taxonomy" id="1293440"/>
    <lineage>
        <taxon>Bacteria</taxon>
        <taxon>Pseudomonadati</taxon>
        <taxon>Pseudomonadota</taxon>
        <taxon>Alphaproteobacteria</taxon>
        <taxon>Hyphomicrobiales</taxon>
        <taxon>Kaistiaceae</taxon>
        <taxon>Kaistia</taxon>
    </lineage>
</organism>
<protein>
    <submittedName>
        <fullName evidence="2">Putative ATPase</fullName>
    </submittedName>
</protein>